<dbReference type="AlphaFoldDB" id="A0A834JLQ4"/>
<protein>
    <submittedName>
        <fullName evidence="1">Uncharacterized protein</fullName>
    </submittedName>
</protein>
<gene>
    <name evidence="1" type="ORF">H0235_017666</name>
</gene>
<sequence length="133" mass="14739">MRVVQCAPLLRSLHPLAYIVECWYCKRPLTAICVHIESNGSSRIQKLVLSAKQEKCILDSKCGKLRNHHWDPVGFSGSLKAHNWLAASLATALTLEANDAWRIANQATPNDAWNPMMPGLGIHHSICTCPIVD</sequence>
<proteinExistence type="predicted"/>
<evidence type="ECO:0000313" key="1">
    <source>
        <dbReference type="EMBL" id="KAF7390504.1"/>
    </source>
</evidence>
<keyword evidence="2" id="KW-1185">Reference proteome</keyword>
<comment type="caution">
    <text evidence="1">The sequence shown here is derived from an EMBL/GenBank/DDBJ whole genome shotgun (WGS) entry which is preliminary data.</text>
</comment>
<name>A0A834JLQ4_VESPE</name>
<dbReference type="EMBL" id="JACSDY010000023">
    <property type="protein sequence ID" value="KAF7390504.1"/>
    <property type="molecule type" value="Genomic_DNA"/>
</dbReference>
<accession>A0A834JLQ4</accession>
<dbReference type="Proteomes" id="UP000600918">
    <property type="component" value="Unassembled WGS sequence"/>
</dbReference>
<evidence type="ECO:0000313" key="2">
    <source>
        <dbReference type="Proteomes" id="UP000600918"/>
    </source>
</evidence>
<reference evidence="1" key="1">
    <citation type="journal article" date="2020" name="G3 (Bethesda)">
        <title>High-Quality Assemblies for Three Invasive Social Wasps from the &lt;i&gt;Vespula&lt;/i&gt; Genus.</title>
        <authorList>
            <person name="Harrop T.W.R."/>
            <person name="Guhlin J."/>
            <person name="McLaughlin G.M."/>
            <person name="Permina E."/>
            <person name="Stockwell P."/>
            <person name="Gilligan J."/>
            <person name="Le Lec M.F."/>
            <person name="Gruber M.A.M."/>
            <person name="Quinn O."/>
            <person name="Lovegrove M."/>
            <person name="Duncan E.J."/>
            <person name="Remnant E.J."/>
            <person name="Van Eeckhoven J."/>
            <person name="Graham B."/>
            <person name="Knapp R.A."/>
            <person name="Langford K.W."/>
            <person name="Kronenberg Z."/>
            <person name="Press M.O."/>
            <person name="Eacker S.M."/>
            <person name="Wilson-Rankin E.E."/>
            <person name="Purcell J."/>
            <person name="Lester P.J."/>
            <person name="Dearden P.K."/>
        </authorList>
    </citation>
    <scope>NUCLEOTIDE SEQUENCE</scope>
    <source>
        <strain evidence="1">Volc-1</strain>
    </source>
</reference>
<organism evidence="1 2">
    <name type="scientific">Vespula pensylvanica</name>
    <name type="common">Western yellow jacket</name>
    <name type="synonym">Wasp</name>
    <dbReference type="NCBI Taxonomy" id="30213"/>
    <lineage>
        <taxon>Eukaryota</taxon>
        <taxon>Metazoa</taxon>
        <taxon>Ecdysozoa</taxon>
        <taxon>Arthropoda</taxon>
        <taxon>Hexapoda</taxon>
        <taxon>Insecta</taxon>
        <taxon>Pterygota</taxon>
        <taxon>Neoptera</taxon>
        <taxon>Endopterygota</taxon>
        <taxon>Hymenoptera</taxon>
        <taxon>Apocrita</taxon>
        <taxon>Aculeata</taxon>
        <taxon>Vespoidea</taxon>
        <taxon>Vespidae</taxon>
        <taxon>Vespinae</taxon>
        <taxon>Vespula</taxon>
    </lineage>
</organism>